<evidence type="ECO:0000313" key="1">
    <source>
        <dbReference type="EMBL" id="BFG69897.1"/>
    </source>
</evidence>
<dbReference type="AlphaFoldDB" id="A0AAT9GHB6"/>
<protein>
    <submittedName>
        <fullName evidence="1">Uncharacterized protein</fullName>
    </submittedName>
</protein>
<accession>A0AAT9GHB6</accession>
<name>A0AAT9GHB6_9BACT</name>
<proteinExistence type="predicted"/>
<gene>
    <name evidence="1" type="ORF">KACHI17_07780</name>
</gene>
<reference evidence="1" key="1">
    <citation type="submission" date="2024-02" db="EMBL/GenBank/DDBJ databases">
        <title>Sediminibacterium planktonica sp. nov. and Sediminibacterium longus sp. nov., isolated from surface lake and river water.</title>
        <authorList>
            <person name="Watanabe K."/>
            <person name="Takemine S."/>
            <person name="Ishii Y."/>
            <person name="Ogata Y."/>
            <person name="Shindo C."/>
            <person name="Suda W."/>
        </authorList>
    </citation>
    <scope>NUCLEOTIDE SEQUENCE</scope>
    <source>
        <strain evidence="1">KACHI17</strain>
    </source>
</reference>
<organism evidence="1">
    <name type="scientific">Sediminibacterium sp. KACHI17</name>
    <dbReference type="NCBI Taxonomy" id="1751071"/>
    <lineage>
        <taxon>Bacteria</taxon>
        <taxon>Pseudomonadati</taxon>
        <taxon>Bacteroidota</taxon>
        <taxon>Chitinophagia</taxon>
        <taxon>Chitinophagales</taxon>
        <taxon>Chitinophagaceae</taxon>
        <taxon>Sediminibacterium</taxon>
    </lineage>
</organism>
<sequence>MRSFDPVVLAAVVLAVELSLEVSLLNDLQLVKLNKLIIPIIQTDLFIIPAIYPAAVFMPSDVEKISDGQ</sequence>
<dbReference type="EMBL" id="AP029612">
    <property type="protein sequence ID" value="BFG69897.1"/>
    <property type="molecule type" value="Genomic_DNA"/>
</dbReference>